<feature type="transmembrane region" description="Helical" evidence="9">
    <location>
        <begin position="426"/>
        <end position="444"/>
    </location>
</feature>
<evidence type="ECO:0000256" key="4">
    <source>
        <dbReference type="ARBA" id="ARBA00022475"/>
    </source>
</evidence>
<feature type="compositionally biased region" description="Polar residues" evidence="8">
    <location>
        <begin position="1"/>
        <end position="13"/>
    </location>
</feature>
<dbReference type="GO" id="GO:0031460">
    <property type="term" value="P:glycine betaine transport"/>
    <property type="evidence" value="ECO:0007669"/>
    <property type="project" value="TreeGrafter"/>
</dbReference>
<gene>
    <name evidence="11" type="ORF">UFOPK2992_00837</name>
</gene>
<dbReference type="InterPro" id="IPR000515">
    <property type="entry name" value="MetI-like"/>
</dbReference>
<evidence type="ECO:0000256" key="1">
    <source>
        <dbReference type="ARBA" id="ARBA00004141"/>
    </source>
</evidence>
<feature type="transmembrane region" description="Helical" evidence="9">
    <location>
        <begin position="149"/>
        <end position="173"/>
    </location>
</feature>
<feature type="transmembrane region" description="Helical" evidence="9">
    <location>
        <begin position="265"/>
        <end position="286"/>
    </location>
</feature>
<comment type="subcellular location">
    <subcellularLocation>
        <location evidence="2">Cell membrane</location>
    </subcellularLocation>
    <subcellularLocation>
        <location evidence="1">Membrane</location>
        <topology evidence="1">Multi-pass membrane protein</topology>
    </subcellularLocation>
</comment>
<feature type="transmembrane region" description="Helical" evidence="9">
    <location>
        <begin position="30"/>
        <end position="48"/>
    </location>
</feature>
<evidence type="ECO:0000256" key="5">
    <source>
        <dbReference type="ARBA" id="ARBA00022692"/>
    </source>
</evidence>
<reference evidence="11" key="1">
    <citation type="submission" date="2020-05" db="EMBL/GenBank/DDBJ databases">
        <authorList>
            <person name="Chiriac C."/>
            <person name="Salcher M."/>
            <person name="Ghai R."/>
            <person name="Kavagutti S V."/>
        </authorList>
    </citation>
    <scope>NUCLEOTIDE SEQUENCE</scope>
</reference>
<keyword evidence="7 9" id="KW-0472">Membrane</keyword>
<feature type="transmembrane region" description="Helical" evidence="9">
    <location>
        <begin position="509"/>
        <end position="531"/>
    </location>
</feature>
<feature type="transmembrane region" description="Helical" evidence="9">
    <location>
        <begin position="351"/>
        <end position="371"/>
    </location>
</feature>
<dbReference type="AlphaFoldDB" id="A0A6J6XPK3"/>
<evidence type="ECO:0000256" key="7">
    <source>
        <dbReference type="ARBA" id="ARBA00023136"/>
    </source>
</evidence>
<dbReference type="PANTHER" id="PTHR47737">
    <property type="entry name" value="GLYCINE BETAINE/PROLINE BETAINE TRANSPORT SYSTEM PERMEASE PROTEIN PROW"/>
    <property type="match status" value="1"/>
</dbReference>
<dbReference type="EMBL" id="CAFAAI010000128">
    <property type="protein sequence ID" value="CAB4797753.1"/>
    <property type="molecule type" value="Genomic_DNA"/>
</dbReference>
<keyword evidence="6 9" id="KW-1133">Transmembrane helix</keyword>
<feature type="region of interest" description="Disordered" evidence="8">
    <location>
        <begin position="1"/>
        <end position="25"/>
    </location>
</feature>
<protein>
    <submittedName>
        <fullName evidence="11">Unannotated protein</fullName>
    </submittedName>
</protein>
<dbReference type="GO" id="GO:0015226">
    <property type="term" value="F:carnitine transmembrane transporter activity"/>
    <property type="evidence" value="ECO:0007669"/>
    <property type="project" value="TreeGrafter"/>
</dbReference>
<feature type="transmembrane region" description="Helical" evidence="9">
    <location>
        <begin position="585"/>
        <end position="612"/>
    </location>
</feature>
<evidence type="ECO:0000256" key="3">
    <source>
        <dbReference type="ARBA" id="ARBA00022448"/>
    </source>
</evidence>
<feature type="transmembrane region" description="Helical" evidence="9">
    <location>
        <begin position="194"/>
        <end position="219"/>
    </location>
</feature>
<keyword evidence="3" id="KW-0813">Transport</keyword>
<keyword evidence="5 9" id="KW-0812">Transmembrane</keyword>
<evidence type="ECO:0000256" key="8">
    <source>
        <dbReference type="SAM" id="MobiDB-lite"/>
    </source>
</evidence>
<evidence type="ECO:0000256" key="9">
    <source>
        <dbReference type="SAM" id="Phobius"/>
    </source>
</evidence>
<dbReference type="InterPro" id="IPR035906">
    <property type="entry name" value="MetI-like_sf"/>
</dbReference>
<feature type="transmembrane region" description="Helical" evidence="9">
    <location>
        <begin position="306"/>
        <end position="324"/>
    </location>
</feature>
<feature type="transmembrane region" description="Helical" evidence="9">
    <location>
        <begin position="632"/>
        <end position="649"/>
    </location>
</feature>
<name>A0A6J6XPK3_9ZZZZ</name>
<feature type="transmembrane region" description="Helical" evidence="9">
    <location>
        <begin position="474"/>
        <end position="497"/>
    </location>
</feature>
<feature type="domain" description="ABC transmembrane type-1" evidence="10">
    <location>
        <begin position="146"/>
        <end position="325"/>
    </location>
</feature>
<dbReference type="GO" id="GO:0005275">
    <property type="term" value="F:amine transmembrane transporter activity"/>
    <property type="evidence" value="ECO:0007669"/>
    <property type="project" value="TreeGrafter"/>
</dbReference>
<feature type="domain" description="ABC transmembrane type-1" evidence="10">
    <location>
        <begin position="471"/>
        <end position="650"/>
    </location>
</feature>
<dbReference type="CDD" id="cd06261">
    <property type="entry name" value="TM_PBP2"/>
    <property type="match status" value="2"/>
</dbReference>
<keyword evidence="4" id="KW-1003">Cell membrane</keyword>
<dbReference type="PANTHER" id="PTHR47737:SF1">
    <property type="entry name" value="GLYCINE BETAINE_PROLINE BETAINE TRANSPORT SYSTEM PERMEASE PROTEIN PROW"/>
    <property type="match status" value="1"/>
</dbReference>
<feature type="transmembrane region" description="Helical" evidence="9">
    <location>
        <begin position="126"/>
        <end position="143"/>
    </location>
</feature>
<evidence type="ECO:0000256" key="2">
    <source>
        <dbReference type="ARBA" id="ARBA00004236"/>
    </source>
</evidence>
<evidence type="ECO:0000259" key="10">
    <source>
        <dbReference type="PROSITE" id="PS50928"/>
    </source>
</evidence>
<proteinExistence type="predicted"/>
<organism evidence="11">
    <name type="scientific">freshwater metagenome</name>
    <dbReference type="NCBI Taxonomy" id="449393"/>
    <lineage>
        <taxon>unclassified sequences</taxon>
        <taxon>metagenomes</taxon>
        <taxon>ecological metagenomes</taxon>
    </lineage>
</organism>
<accession>A0A6J6XPK3</accession>
<evidence type="ECO:0000256" key="6">
    <source>
        <dbReference type="ARBA" id="ARBA00022989"/>
    </source>
</evidence>
<dbReference type="GO" id="GO:0043190">
    <property type="term" value="C:ATP-binding cassette (ABC) transporter complex"/>
    <property type="evidence" value="ECO:0007669"/>
    <property type="project" value="TreeGrafter"/>
</dbReference>
<dbReference type="FunFam" id="1.10.3720.10:FF:000001">
    <property type="entry name" value="Glycine betaine ABC transporter, permease"/>
    <property type="match status" value="2"/>
</dbReference>
<sequence length="662" mass="70051">MTATMPTRASGETATRDPIANDRPTTRTPLITAVVALTALAVVGFTLGHTEPTWLDAHVRPWFDSVYKWSQLNNGTNWAFRFVFHPIADAITWSNDKVLSLLRALRWPGMLALTALVGLRTGGRRAATTAVLALAGCGVLGFWDDTLITVALMLVAVGISLLVGIPLGIWAGLSLRADRVMRTILDTAQVMPAFCYLLPLVVAFGIGIPPAVMATVIYAIPPAVRLTSLGIRGVAVTSTEVGSSFGCTAPQLLTKVRLPLARRAILLGINQVIMMAFGVVVISALVGTGGLGQDVSDGLAKVNVGLAFAPGLAIVFAAVAIDRITTGERPSRSKNAITNTAVRAVLDNPRYVGSAAVVAVVGIAVVAKLAGLDDFPQSLRFDVVKPVNSLATWVNDHLRHGVPIVGGTGSFSDFFVIHLLTPMRDLFQAAAWWMIIVVFAAIGWLSGGWKLATLCATCLVGIASLRVWDLAMDTLSQVFVAVLLSVALAVPIGIWCGRSDRLERLLRPLLDAAQVMPAFVYLVPVIFLFNVGRVPGVIASVIYAIPPGIRLTSLGLRQVPYAPREAALSFGATGRQELLKVQLPLALRSIMLALNQTIIMVLSMVVIAALIGGGGLGLETVYGLRKGETGRGMAGGLAIVLLAIVLDRITQAWGKRSSAGLR</sequence>
<dbReference type="SUPFAM" id="SSF161098">
    <property type="entry name" value="MetI-like"/>
    <property type="match status" value="2"/>
</dbReference>
<dbReference type="Pfam" id="PF00528">
    <property type="entry name" value="BPD_transp_1"/>
    <property type="match status" value="2"/>
</dbReference>
<dbReference type="GO" id="GO:0015871">
    <property type="term" value="P:choline transport"/>
    <property type="evidence" value="ECO:0007669"/>
    <property type="project" value="TreeGrafter"/>
</dbReference>
<dbReference type="Gene3D" id="1.10.3720.10">
    <property type="entry name" value="MetI-like"/>
    <property type="match status" value="2"/>
</dbReference>
<evidence type="ECO:0000313" key="11">
    <source>
        <dbReference type="EMBL" id="CAB4797753.1"/>
    </source>
</evidence>
<dbReference type="PROSITE" id="PS50928">
    <property type="entry name" value="ABC_TM1"/>
    <property type="match status" value="2"/>
</dbReference>